<dbReference type="RefSeq" id="WP_127698181.1">
    <property type="nucleotide sequence ID" value="NZ_SACS01000004.1"/>
</dbReference>
<keyword evidence="1" id="KW-0472">Membrane</keyword>
<dbReference type="EMBL" id="SACS01000004">
    <property type="protein sequence ID" value="RVU40645.1"/>
    <property type="molecule type" value="Genomic_DNA"/>
</dbReference>
<feature type="transmembrane region" description="Helical" evidence="1">
    <location>
        <begin position="416"/>
        <end position="435"/>
    </location>
</feature>
<evidence type="ECO:0000313" key="3">
    <source>
        <dbReference type="Proteomes" id="UP000283077"/>
    </source>
</evidence>
<dbReference type="Pfam" id="PF06123">
    <property type="entry name" value="CreD"/>
    <property type="match status" value="1"/>
</dbReference>
<dbReference type="Proteomes" id="UP000283077">
    <property type="component" value="Unassembled WGS sequence"/>
</dbReference>
<dbReference type="OrthoDB" id="9791851at2"/>
<feature type="transmembrane region" description="Helical" evidence="1">
    <location>
        <begin position="393"/>
        <end position="410"/>
    </location>
</feature>
<comment type="caution">
    <text evidence="2">The sequence shown here is derived from an EMBL/GenBank/DDBJ whole genome shotgun (WGS) entry which is preliminary data.</text>
</comment>
<reference evidence="2 3" key="1">
    <citation type="submission" date="2019-01" db="EMBL/GenBank/DDBJ databases">
        <authorList>
            <person name="Chen W.-M."/>
        </authorList>
    </citation>
    <scope>NUCLEOTIDE SEQUENCE [LARGE SCALE GENOMIC DNA]</scope>
    <source>
        <strain evidence="2 3">KYPC3</strain>
    </source>
</reference>
<name>A0A437R1N1_9GAMM</name>
<gene>
    <name evidence="2" type="primary">creD</name>
    <name evidence="2" type="ORF">EOE67_06285</name>
</gene>
<organism evidence="2 3">
    <name type="scientific">Rheinheimera riviphila</name>
    <dbReference type="NCBI Taxonomy" id="1834037"/>
    <lineage>
        <taxon>Bacteria</taxon>
        <taxon>Pseudomonadati</taxon>
        <taxon>Pseudomonadota</taxon>
        <taxon>Gammaproteobacteria</taxon>
        <taxon>Chromatiales</taxon>
        <taxon>Chromatiaceae</taxon>
        <taxon>Rheinheimera</taxon>
    </lineage>
</organism>
<feature type="transmembrane region" description="Helical" evidence="1">
    <location>
        <begin position="309"/>
        <end position="327"/>
    </location>
</feature>
<accession>A0A437R1N1</accession>
<dbReference type="PIRSF" id="PIRSF004548">
    <property type="entry name" value="CreD"/>
    <property type="match status" value="1"/>
</dbReference>
<dbReference type="PANTHER" id="PTHR30092:SF0">
    <property type="entry name" value="INNER MEMBRANE PROTEIN CRED"/>
    <property type="match status" value="1"/>
</dbReference>
<protein>
    <submittedName>
        <fullName evidence="2">Cell envelope integrity protein CreD</fullName>
    </submittedName>
</protein>
<feature type="transmembrane region" description="Helical" evidence="1">
    <location>
        <begin position="339"/>
        <end position="358"/>
    </location>
</feature>
<proteinExistence type="predicted"/>
<dbReference type="InterPro" id="IPR010364">
    <property type="entry name" value="Uncharacterised_IM_CreD"/>
</dbReference>
<evidence type="ECO:0000313" key="2">
    <source>
        <dbReference type="EMBL" id="RVU40645.1"/>
    </source>
</evidence>
<keyword evidence="1" id="KW-1133">Transmembrane helix</keyword>
<sequence length="450" mass="49834">MFNLLKLKPITIALLLLLLSIPLAMINELVGERHRMSLQVHQDIANSSSRAQQVIGPFLVLDTEQYQQDLNNGQPILKTVNRQYLILPKTLKADSQLQSEIRSRGIYQTRLYHTQNRMSLQFVLEKNLGFEVAPEVAPMAAPGAVKLKSAHLVLALSDVRGLIGMPQFKLNQQELQILPGTGVTALSGVHAKVDIASLLSVPPQQLQLEVTLGLTGTDQLSLLPTADHSSWDLTADWPHPGFFGRFLPQQRNITAEGFSANWQSTLFANNVQPQLQKCVQNDDCDALAEHSFQVSLVEPVDHYLQANRAVKYALMVLVISFAVFYLFELLSKLQIHPMQYLFIGLALAMFYLLLLSLSEVVGFAMAYGIATFCCVSLIGGYTASVLKSISKALACSVGLSCLYALLLMILRAEDLALLAGSLLMFLVLAAIMLSTRHLNWYQLQQDTKTE</sequence>
<keyword evidence="1" id="KW-0812">Transmembrane</keyword>
<evidence type="ECO:0000256" key="1">
    <source>
        <dbReference type="SAM" id="Phobius"/>
    </source>
</evidence>
<keyword evidence="3" id="KW-1185">Reference proteome</keyword>
<dbReference type="GO" id="GO:0005886">
    <property type="term" value="C:plasma membrane"/>
    <property type="evidence" value="ECO:0007669"/>
    <property type="project" value="TreeGrafter"/>
</dbReference>
<feature type="transmembrane region" description="Helical" evidence="1">
    <location>
        <begin position="364"/>
        <end position="386"/>
    </location>
</feature>
<dbReference type="PANTHER" id="PTHR30092">
    <property type="entry name" value="INNER MEMBRANE PROTEIN CRED"/>
    <property type="match status" value="1"/>
</dbReference>
<dbReference type="AlphaFoldDB" id="A0A437R1N1"/>
<dbReference type="NCBIfam" id="NF008712">
    <property type="entry name" value="PRK11715.1-1"/>
    <property type="match status" value="1"/>
</dbReference>